<comment type="similarity">
    <text evidence="3">Belongs to the Nudix hydrolase family.</text>
</comment>
<dbReference type="Proteomes" id="UP000433104">
    <property type="component" value="Unassembled WGS sequence"/>
</dbReference>
<dbReference type="PROSITE" id="PS00893">
    <property type="entry name" value="NUDIX_BOX"/>
    <property type="match status" value="1"/>
</dbReference>
<keyword evidence="6" id="KW-1185">Reference proteome</keyword>
<sequence length="146" mass="16279">MLFRFTQPHLRSVHVIGTTPEGKLLLIRQSYGAGHWTLPGGGMRKDEEAEAAARRELREETGCEPARLAHVATFAEEVLGTESTAHLYTATLSDMPRVDCREVIEARFFPTHSLPEPLSAQARKRLELWRDWQKGVGAMKGSALPS</sequence>
<dbReference type="PANTHER" id="PTHR43046">
    <property type="entry name" value="GDP-MANNOSE MANNOSYL HYDROLASE"/>
    <property type="match status" value="1"/>
</dbReference>
<comment type="caution">
    <text evidence="5">The sequence shown here is derived from an EMBL/GenBank/DDBJ whole genome shotgun (WGS) entry which is preliminary data.</text>
</comment>
<protein>
    <submittedName>
        <fullName evidence="5">NUDIX domain-containing protein</fullName>
    </submittedName>
</protein>
<evidence type="ECO:0000313" key="5">
    <source>
        <dbReference type="EMBL" id="MXO87020.1"/>
    </source>
</evidence>
<dbReference type="InterPro" id="IPR000086">
    <property type="entry name" value="NUDIX_hydrolase_dom"/>
</dbReference>
<dbReference type="InterPro" id="IPR020084">
    <property type="entry name" value="NUDIX_hydrolase_CS"/>
</dbReference>
<dbReference type="OrthoDB" id="8480561at2"/>
<keyword evidence="2 3" id="KW-0378">Hydrolase</keyword>
<dbReference type="EMBL" id="WTYW01000006">
    <property type="protein sequence ID" value="MXO87020.1"/>
    <property type="molecule type" value="Genomic_DNA"/>
</dbReference>
<evidence type="ECO:0000313" key="6">
    <source>
        <dbReference type="Proteomes" id="UP000433104"/>
    </source>
</evidence>
<dbReference type="GO" id="GO:0016787">
    <property type="term" value="F:hydrolase activity"/>
    <property type="evidence" value="ECO:0007669"/>
    <property type="project" value="UniProtKB-KW"/>
</dbReference>
<dbReference type="AlphaFoldDB" id="A0A844ZJ47"/>
<feature type="domain" description="Nudix hydrolase" evidence="4">
    <location>
        <begin position="8"/>
        <end position="131"/>
    </location>
</feature>
<dbReference type="PROSITE" id="PS51462">
    <property type="entry name" value="NUDIX"/>
    <property type="match status" value="1"/>
</dbReference>
<name>A0A844ZJ47_9SPHN</name>
<dbReference type="PANTHER" id="PTHR43046:SF14">
    <property type="entry name" value="MUTT_NUDIX FAMILY PROTEIN"/>
    <property type="match status" value="1"/>
</dbReference>
<gene>
    <name evidence="5" type="ORF">GRI38_13380</name>
</gene>
<accession>A0A844ZJ47</accession>
<dbReference type="Gene3D" id="3.90.79.10">
    <property type="entry name" value="Nucleoside Triphosphate Pyrophosphohydrolase"/>
    <property type="match status" value="1"/>
</dbReference>
<dbReference type="InterPro" id="IPR015797">
    <property type="entry name" value="NUDIX_hydrolase-like_dom_sf"/>
</dbReference>
<evidence type="ECO:0000259" key="4">
    <source>
        <dbReference type="PROSITE" id="PS51462"/>
    </source>
</evidence>
<evidence type="ECO:0000256" key="1">
    <source>
        <dbReference type="ARBA" id="ARBA00001946"/>
    </source>
</evidence>
<comment type="cofactor">
    <cofactor evidence="1">
        <name>Mg(2+)</name>
        <dbReference type="ChEBI" id="CHEBI:18420"/>
    </cofactor>
</comment>
<dbReference type="InterPro" id="IPR020476">
    <property type="entry name" value="Nudix_hydrolase"/>
</dbReference>
<organism evidence="5 6">
    <name type="scientific">Parapontixanthobacter aurantiacus</name>
    <dbReference type="NCBI Taxonomy" id="1463599"/>
    <lineage>
        <taxon>Bacteria</taxon>
        <taxon>Pseudomonadati</taxon>
        <taxon>Pseudomonadota</taxon>
        <taxon>Alphaproteobacteria</taxon>
        <taxon>Sphingomonadales</taxon>
        <taxon>Erythrobacteraceae</taxon>
        <taxon>Parapontixanthobacter</taxon>
    </lineage>
</organism>
<dbReference type="RefSeq" id="WP_160685191.1">
    <property type="nucleotide sequence ID" value="NZ_WTYW01000006.1"/>
</dbReference>
<evidence type="ECO:0000256" key="2">
    <source>
        <dbReference type="ARBA" id="ARBA00022801"/>
    </source>
</evidence>
<dbReference type="SUPFAM" id="SSF55811">
    <property type="entry name" value="Nudix"/>
    <property type="match status" value="1"/>
</dbReference>
<reference evidence="5 6" key="1">
    <citation type="submission" date="2019-12" db="EMBL/GenBank/DDBJ databases">
        <title>Genomic-based taxomic classification of the family Erythrobacteraceae.</title>
        <authorList>
            <person name="Xu L."/>
        </authorList>
    </citation>
    <scope>NUCLEOTIDE SEQUENCE [LARGE SCALE GENOMIC DNA]</scope>
    <source>
        <strain evidence="5 6">MCCC 1A09962</strain>
    </source>
</reference>
<dbReference type="Pfam" id="PF00293">
    <property type="entry name" value="NUDIX"/>
    <property type="match status" value="1"/>
</dbReference>
<proteinExistence type="inferred from homology"/>
<evidence type="ECO:0000256" key="3">
    <source>
        <dbReference type="RuleBase" id="RU003476"/>
    </source>
</evidence>
<dbReference type="PRINTS" id="PR00502">
    <property type="entry name" value="NUDIXFAMILY"/>
</dbReference>